<dbReference type="Pfam" id="PF19258">
    <property type="entry name" value="KxYKxGKxW_sig"/>
    <property type="match status" value="1"/>
</dbReference>
<dbReference type="NCBIfam" id="TIGR04035">
    <property type="entry name" value="glucan_65_rpt"/>
    <property type="match status" value="6"/>
</dbReference>
<dbReference type="InterPro" id="IPR018337">
    <property type="entry name" value="Cell_wall/Cho-bd_repeat"/>
</dbReference>
<evidence type="ECO:0000313" key="4">
    <source>
        <dbReference type="EMBL" id="TNF68695.1"/>
    </source>
</evidence>
<comment type="caution">
    <text evidence="4">The sequence shown here is derived from an EMBL/GenBank/DDBJ whole genome shotgun (WGS) entry which is preliminary data.</text>
</comment>
<evidence type="ECO:0000313" key="5">
    <source>
        <dbReference type="Proteomes" id="UP000308186"/>
    </source>
</evidence>
<evidence type="ECO:0000256" key="2">
    <source>
        <dbReference type="ARBA" id="ARBA00022737"/>
    </source>
</evidence>
<dbReference type="Pfam" id="PF19127">
    <property type="entry name" value="Choline_bind_3"/>
    <property type="match status" value="7"/>
</dbReference>
<keyword evidence="4" id="KW-0808">Transferase</keyword>
<gene>
    <name evidence="4" type="ORF">FBF48_00170</name>
</gene>
<dbReference type="Gene3D" id="2.10.270.10">
    <property type="entry name" value="Cholin Binding"/>
    <property type="match status" value="11"/>
</dbReference>
<sequence length="1169" mass="133813">MEKKVYFKLHKVKKQWVTIAVTGLALGLSFASLGYVSAAEQTYPTSEPTVENSIEENAIDVISPSTNEVTTKPEEDKSFVTPNTREIITETTSTESKQSVTDAATSDIGTSEINSQQALRSEVSTVTSSEIVSSETSHSETNAAHEVEESPVISGGHYTSDDQGNWYYIKDGKALTGMQNIDNVNVYFDADGKQVKGDTRHVNGATYHFEKDSGQLTRNAFASDKNGNWYYLGQDGKALIGKQVIDNIPLYFYPNGVQAKDAFVVLDRNSYYFQKDTGQLVRDRFWSDDDGNWYYSDKEGKLVTGEQTIDGFDMYFYPDGVQAKGEIVTIGIEPYYFDKDNGHKVINTDITINGKTYHAEANGLLIETEQKLPQRPLVSGGHFQEDSSGNWYYYTATGEKLKGWQNVDGVTLYFDKEGRQAKDGERTIDGSDYYFSHYSGAVKTNYWHTWSIEIRRQEPFAKTYNVYYGSDGRRYYGWHRVGDQLYYFDYKGRVENDLTIFKGQNYLFDNHGKLVKDAFYIQSLRVFVGTLNTSYRSNKFGQVLTGEHHINGDDYYFSNSGSPVTGIVNKGGKDYYYFEGKLLKNYLGPLLERQNLDYDAYYSGIIGTDKDGVLLTGVHSANNGKLYYFENKGDIYHERYIPKMFTVTTPTWKTIDGKLYHLEPSINRTYKHGGRSYTNTVREEVDIINHGVRTKTDKIKRIIGDDFSNLYYLDENNDFYIGHLLPENTDLTKIEETVIQSDNKFYAFNRTSSLSETSPLTVSKTLVYNKKAYLIDDKGVATETKLTNRFEHDDAWNWYYFDNEGKAVTGLHSIDNVTLYFDKEGKQAKGRLVEIDGQTHYFDKDSGAMWTNRTLELNGIRYVIDQNGYVTMNKPGQFIQDKDGDWAYIKENGQLATGLQIINHQKYYFDPTGKQAKGKRLLLDGKYYFFDKDTGAMFVNKFHETGDYFSKEYTYFGEDGSQIFGWATIEGKRVYFKEDGYQVRNDRHKIGDFDYFFKKDGSMLSNDIDGNYNYYYADKDGHLQFGWVNHNNETYYISPPWGAENRTYLKTINEKTYLFGPKGRLLKNTATDTSTSWNGFCISDENGVVKTGVIRLEDNRLYYFNPEIYMTTPFSGEWAEFDGKLYHFEKPISVSPESKGSPITTNTTLEKDGKTYIIDENGVATEKKD</sequence>
<dbReference type="GO" id="GO:0016740">
    <property type="term" value="F:transferase activity"/>
    <property type="evidence" value="ECO:0007669"/>
    <property type="project" value="UniProtKB-KW"/>
</dbReference>
<feature type="region of interest" description="Disordered" evidence="3">
    <location>
        <begin position="133"/>
        <end position="157"/>
    </location>
</feature>
<dbReference type="SUPFAM" id="SSF69360">
    <property type="entry name" value="Cell wall binding repeat"/>
    <property type="match status" value="6"/>
</dbReference>
<evidence type="ECO:0000256" key="1">
    <source>
        <dbReference type="ARBA" id="ARBA00022729"/>
    </source>
</evidence>
<keyword evidence="1" id="KW-0732">Signal</keyword>
<dbReference type="InterPro" id="IPR027636">
    <property type="entry name" value="Glucan-bd_rpt"/>
</dbReference>
<organism evidence="4 5">
    <name type="scientific">Streptococcus salivarius</name>
    <dbReference type="NCBI Taxonomy" id="1304"/>
    <lineage>
        <taxon>Bacteria</taxon>
        <taxon>Bacillati</taxon>
        <taxon>Bacillota</taxon>
        <taxon>Bacilli</taxon>
        <taxon>Lactobacillales</taxon>
        <taxon>Streptococcaceae</taxon>
        <taxon>Streptococcus</taxon>
    </lineage>
</organism>
<proteinExistence type="predicted"/>
<keyword evidence="2" id="KW-0677">Repeat</keyword>
<protein>
    <submittedName>
        <fullName evidence="4">Glucosyl transferase</fullName>
    </submittedName>
</protein>
<dbReference type="RefSeq" id="WP_139723597.1">
    <property type="nucleotide sequence ID" value="NZ_VDCW01000001.1"/>
</dbReference>
<dbReference type="Pfam" id="PF01473">
    <property type="entry name" value="Choline_bind_1"/>
    <property type="match status" value="2"/>
</dbReference>
<name>A0AAX2V4J8_STRSL</name>
<reference evidence="4 5" key="1">
    <citation type="submission" date="2019-06" db="EMBL/GenBank/DDBJ databases">
        <title>Genome Announcement To Ensure Probiotic Safety of Streptococcus salivarius UBSS01.</title>
        <authorList>
            <person name="Sulthana A."/>
            <person name="Lakshmi S.G."/>
            <person name="Madempudi R.S."/>
        </authorList>
    </citation>
    <scope>NUCLEOTIDE SEQUENCE [LARGE SCALE GENOMIC DNA]</scope>
    <source>
        <strain evidence="4 5">UBSS01</strain>
    </source>
</reference>
<dbReference type="NCBIfam" id="TIGR03715">
    <property type="entry name" value="KxYKxGKxW"/>
    <property type="match status" value="1"/>
</dbReference>
<dbReference type="AlphaFoldDB" id="A0AAX2V4J8"/>
<dbReference type="EMBL" id="VDCW01000001">
    <property type="protein sequence ID" value="TNF68695.1"/>
    <property type="molecule type" value="Genomic_DNA"/>
</dbReference>
<dbReference type="InterPro" id="IPR022263">
    <property type="entry name" value="KxYKxGKxW"/>
</dbReference>
<evidence type="ECO:0000256" key="3">
    <source>
        <dbReference type="SAM" id="MobiDB-lite"/>
    </source>
</evidence>
<accession>A0AAX2V4J8</accession>
<dbReference type="Proteomes" id="UP000308186">
    <property type="component" value="Unassembled WGS sequence"/>
</dbReference>